<dbReference type="AlphaFoldDB" id="A0A2P6R4J6"/>
<dbReference type="Proteomes" id="UP000238479">
    <property type="component" value="Chromosome 4"/>
</dbReference>
<evidence type="ECO:0000313" key="2">
    <source>
        <dbReference type="Proteomes" id="UP000238479"/>
    </source>
</evidence>
<dbReference type="Gramene" id="PRQ41367">
    <property type="protein sequence ID" value="PRQ41367"/>
    <property type="gene ID" value="RchiOBHm_Chr4g0446151"/>
</dbReference>
<evidence type="ECO:0000313" key="1">
    <source>
        <dbReference type="EMBL" id="PRQ41367.1"/>
    </source>
</evidence>
<organism evidence="1 2">
    <name type="scientific">Rosa chinensis</name>
    <name type="common">China rose</name>
    <dbReference type="NCBI Taxonomy" id="74649"/>
    <lineage>
        <taxon>Eukaryota</taxon>
        <taxon>Viridiplantae</taxon>
        <taxon>Streptophyta</taxon>
        <taxon>Embryophyta</taxon>
        <taxon>Tracheophyta</taxon>
        <taxon>Spermatophyta</taxon>
        <taxon>Magnoliopsida</taxon>
        <taxon>eudicotyledons</taxon>
        <taxon>Gunneridae</taxon>
        <taxon>Pentapetalae</taxon>
        <taxon>rosids</taxon>
        <taxon>fabids</taxon>
        <taxon>Rosales</taxon>
        <taxon>Rosaceae</taxon>
        <taxon>Rosoideae</taxon>
        <taxon>Rosoideae incertae sedis</taxon>
        <taxon>Rosa</taxon>
    </lineage>
</organism>
<protein>
    <submittedName>
        <fullName evidence="1">Uncharacterized protein</fullName>
    </submittedName>
</protein>
<keyword evidence="2" id="KW-1185">Reference proteome</keyword>
<proteinExistence type="predicted"/>
<dbReference type="EMBL" id="PDCK01000042">
    <property type="protein sequence ID" value="PRQ41367.1"/>
    <property type="molecule type" value="Genomic_DNA"/>
</dbReference>
<reference evidence="1 2" key="1">
    <citation type="journal article" date="2018" name="Nat. Genet.">
        <title>The Rosa genome provides new insights in the design of modern roses.</title>
        <authorList>
            <person name="Bendahmane M."/>
        </authorList>
    </citation>
    <scope>NUCLEOTIDE SEQUENCE [LARGE SCALE GENOMIC DNA]</scope>
    <source>
        <strain evidence="2">cv. Old Blush</strain>
    </source>
</reference>
<sequence>MDTLSFSVCCLFCVFVSLIVFREVVVKYWIIELVTVTGKLTSSYVCLTQMVICY</sequence>
<comment type="caution">
    <text evidence="1">The sequence shown here is derived from an EMBL/GenBank/DDBJ whole genome shotgun (WGS) entry which is preliminary data.</text>
</comment>
<gene>
    <name evidence="1" type="ORF">RchiOBHm_Chr4g0446151</name>
</gene>
<name>A0A2P6R4J6_ROSCH</name>
<accession>A0A2P6R4J6</accession>